<evidence type="ECO:0000256" key="2">
    <source>
        <dbReference type="ARBA" id="ARBA00022692"/>
    </source>
</evidence>
<keyword evidence="7" id="KW-1185">Reference proteome</keyword>
<feature type="transmembrane region" description="Helical" evidence="5">
    <location>
        <begin position="20"/>
        <end position="40"/>
    </location>
</feature>
<feature type="transmembrane region" description="Helical" evidence="5">
    <location>
        <begin position="121"/>
        <end position="145"/>
    </location>
</feature>
<dbReference type="PANTHER" id="PTHR31465:SF17">
    <property type="entry name" value="DOMAIN PROTEIN, PUTATIVE (AFU_ORTHOLOGUE AFUA_5G09900)-RELATED"/>
    <property type="match status" value="1"/>
</dbReference>
<feature type="transmembrane region" description="Helical" evidence="5">
    <location>
        <begin position="157"/>
        <end position="181"/>
    </location>
</feature>
<gene>
    <name evidence="6" type="ORF">PRZ48_012390</name>
</gene>
<keyword evidence="3 5" id="KW-1133">Transmembrane helix</keyword>
<dbReference type="InterPro" id="IPR007568">
    <property type="entry name" value="RTA1"/>
</dbReference>
<dbReference type="PANTHER" id="PTHR31465">
    <property type="entry name" value="PROTEIN RTA1-RELATED"/>
    <property type="match status" value="1"/>
</dbReference>
<evidence type="ECO:0008006" key="8">
    <source>
        <dbReference type="Google" id="ProtNLM"/>
    </source>
</evidence>
<comment type="caution">
    <text evidence="6">The sequence shown here is derived from an EMBL/GenBank/DDBJ whole genome shotgun (WGS) entry which is preliminary data.</text>
</comment>
<feature type="transmembrane region" description="Helical" evidence="5">
    <location>
        <begin position="193"/>
        <end position="214"/>
    </location>
</feature>
<feature type="transmembrane region" description="Helical" evidence="5">
    <location>
        <begin position="234"/>
        <end position="253"/>
    </location>
</feature>
<evidence type="ECO:0000256" key="4">
    <source>
        <dbReference type="ARBA" id="ARBA00023136"/>
    </source>
</evidence>
<evidence type="ECO:0000256" key="3">
    <source>
        <dbReference type="ARBA" id="ARBA00022989"/>
    </source>
</evidence>
<reference evidence="6 7" key="1">
    <citation type="journal article" date="2023" name="G3 (Bethesda)">
        <title>A chromosome-level genome assembly of Zasmidium syzygii isolated from banana leaves.</title>
        <authorList>
            <person name="van Westerhoven A.C."/>
            <person name="Mehrabi R."/>
            <person name="Talebi R."/>
            <person name="Steentjes M.B.F."/>
            <person name="Corcolon B."/>
            <person name="Chong P.A."/>
            <person name="Kema G.H.J."/>
            <person name="Seidl M.F."/>
        </authorList>
    </citation>
    <scope>NUCLEOTIDE SEQUENCE [LARGE SCALE GENOMIC DNA]</scope>
    <source>
        <strain evidence="6 7">P124</strain>
    </source>
</reference>
<keyword evidence="4 5" id="KW-0472">Membrane</keyword>
<feature type="transmembrane region" description="Helical" evidence="5">
    <location>
        <begin position="47"/>
        <end position="65"/>
    </location>
</feature>
<proteinExistence type="predicted"/>
<accession>A0ABR0E4W7</accession>
<evidence type="ECO:0000256" key="5">
    <source>
        <dbReference type="SAM" id="Phobius"/>
    </source>
</evidence>
<keyword evidence="2 5" id="KW-0812">Transmembrane</keyword>
<comment type="subcellular location">
    <subcellularLocation>
        <location evidence="1">Membrane</location>
        <topology evidence="1">Multi-pass membrane protein</topology>
    </subcellularLocation>
</comment>
<name>A0ABR0E4W7_ZASCE</name>
<evidence type="ECO:0000313" key="6">
    <source>
        <dbReference type="EMBL" id="KAK4496410.1"/>
    </source>
</evidence>
<organism evidence="6 7">
    <name type="scientific">Zasmidium cellare</name>
    <name type="common">Wine cellar mold</name>
    <name type="synonym">Racodium cellare</name>
    <dbReference type="NCBI Taxonomy" id="395010"/>
    <lineage>
        <taxon>Eukaryota</taxon>
        <taxon>Fungi</taxon>
        <taxon>Dikarya</taxon>
        <taxon>Ascomycota</taxon>
        <taxon>Pezizomycotina</taxon>
        <taxon>Dothideomycetes</taxon>
        <taxon>Dothideomycetidae</taxon>
        <taxon>Mycosphaerellales</taxon>
        <taxon>Mycosphaerellaceae</taxon>
        <taxon>Zasmidium</taxon>
    </lineage>
</organism>
<protein>
    <recommendedName>
        <fullName evidence="8">RTA1-domain-containing protein</fullName>
    </recommendedName>
</protein>
<feature type="transmembrane region" description="Helical" evidence="5">
    <location>
        <begin position="77"/>
        <end position="100"/>
    </location>
</feature>
<dbReference type="Proteomes" id="UP001305779">
    <property type="component" value="Unassembled WGS sequence"/>
</dbReference>
<dbReference type="Pfam" id="PF04479">
    <property type="entry name" value="RTA1"/>
    <property type="match status" value="1"/>
</dbReference>
<dbReference type="EMBL" id="JAXOVC010000010">
    <property type="protein sequence ID" value="KAK4496410.1"/>
    <property type="molecule type" value="Genomic_DNA"/>
</dbReference>
<evidence type="ECO:0000256" key="1">
    <source>
        <dbReference type="ARBA" id="ARBA00004141"/>
    </source>
</evidence>
<evidence type="ECO:0000313" key="7">
    <source>
        <dbReference type="Proteomes" id="UP001305779"/>
    </source>
</evidence>
<sequence length="308" mass="34350">MSLPTSDDGTPPVLFEYHPNGIAACIFIAGFGLGTITHLVEMFWLRTWYFIPFLIGCIMETFSYYGRYWLSNRPQNFKAYVLYLLLNLPAPIFLAATMYMSIRRIIESLEANELSPLRPSLMSKLFVFGDIVCFAVQMAGIGLSVTTSASLQKTGGVVVVIGLVFQILVFLIFVLLVWKFFNRCRAQVGSDTIAWKSYIVALLVASGLIVLRNLVQGIQHASGKDSYIATHEAFAYVFDAVPMLGVVCVFAAFHPGRLQRSLRKVKGSDAVEMQDVSGMGLREGLIPWEGERRYEAHHSSRALSVRRG</sequence>